<dbReference type="Pfam" id="PF13358">
    <property type="entry name" value="DDE_3"/>
    <property type="match status" value="1"/>
</dbReference>
<dbReference type="GO" id="GO:0003676">
    <property type="term" value="F:nucleic acid binding"/>
    <property type="evidence" value="ECO:0007669"/>
    <property type="project" value="InterPro"/>
</dbReference>
<dbReference type="PANTHER" id="PTHR46564:SF1">
    <property type="entry name" value="TRANSPOSASE"/>
    <property type="match status" value="1"/>
</dbReference>
<evidence type="ECO:0000313" key="2">
    <source>
        <dbReference type="EMBL" id="SFU76428.1"/>
    </source>
</evidence>
<dbReference type="InterPro" id="IPR036397">
    <property type="entry name" value="RNaseH_sf"/>
</dbReference>
<feature type="domain" description="Tc1-like transposase DDE" evidence="1">
    <location>
        <begin position="121"/>
        <end position="202"/>
    </location>
</feature>
<gene>
    <name evidence="2" type="ORF">SAMN05216339_11116</name>
</gene>
<evidence type="ECO:0000313" key="3">
    <source>
        <dbReference type="Proteomes" id="UP000183926"/>
    </source>
</evidence>
<dbReference type="Gene3D" id="3.30.420.10">
    <property type="entry name" value="Ribonuclease H-like superfamily/Ribonuclease H"/>
    <property type="match status" value="1"/>
</dbReference>
<proteinExistence type="predicted"/>
<organism evidence="2 3">
    <name type="scientific">Nitrosomonas eutropha</name>
    <dbReference type="NCBI Taxonomy" id="916"/>
    <lineage>
        <taxon>Bacteria</taxon>
        <taxon>Pseudomonadati</taxon>
        <taxon>Pseudomonadota</taxon>
        <taxon>Betaproteobacteria</taxon>
        <taxon>Nitrosomonadales</taxon>
        <taxon>Nitrosomonadaceae</taxon>
        <taxon>Nitrosomonas</taxon>
    </lineage>
</organism>
<accession>A0A1I7IU68</accession>
<reference evidence="2 3" key="1">
    <citation type="submission" date="2016-10" db="EMBL/GenBank/DDBJ databases">
        <authorList>
            <person name="de Groot N.N."/>
        </authorList>
    </citation>
    <scope>NUCLEOTIDE SEQUENCE [LARGE SCALE GENOMIC DNA]</scope>
    <source>
        <strain evidence="2 3">Nm24</strain>
    </source>
</reference>
<sequence>MDIGVPGLLTWNRHFGWIREQADLKLVEMCERLCEQGIQIKAPALWHQLNKWGLSFKKTLHASEQERADVQQARSEWQYKQPYWDASRLVFLDETWATTNMTRLRGCAPRGECCVMQCDCTNGSMNGALFLAYMRDFLCPTLRPGDIVVADNLSSHKATCVQEAIETTGAIIRYLPPYSPDLNPIEKLFSKFKAMLRKAARRTRQTLWDEIGRIIDTFSPVECQNYFNAAGYVCN</sequence>
<evidence type="ECO:0000259" key="1">
    <source>
        <dbReference type="Pfam" id="PF13358"/>
    </source>
</evidence>
<dbReference type="AlphaFoldDB" id="A0A1I7IU68"/>
<dbReference type="Proteomes" id="UP000183926">
    <property type="component" value="Unassembled WGS sequence"/>
</dbReference>
<dbReference type="EMBL" id="FPBL01000011">
    <property type="protein sequence ID" value="SFU76428.1"/>
    <property type="molecule type" value="Genomic_DNA"/>
</dbReference>
<dbReference type="InterPro" id="IPR038717">
    <property type="entry name" value="Tc1-like_DDE_dom"/>
</dbReference>
<name>A0A1I7IU68_9PROT</name>
<dbReference type="PANTHER" id="PTHR46564">
    <property type="entry name" value="TRANSPOSASE"/>
    <property type="match status" value="1"/>
</dbReference>
<protein>
    <submittedName>
        <fullName evidence="2">Transposase</fullName>
    </submittedName>
</protein>